<dbReference type="PROSITE" id="PS50822">
    <property type="entry name" value="PIWI"/>
    <property type="match status" value="1"/>
</dbReference>
<evidence type="ECO:0000313" key="6">
    <source>
        <dbReference type="WBParaSite" id="SPAL_0000898900.1"/>
    </source>
</evidence>
<proteinExistence type="inferred from homology"/>
<feature type="compositionally biased region" description="Low complexity" evidence="2">
    <location>
        <begin position="22"/>
        <end position="51"/>
    </location>
</feature>
<reference evidence="6" key="1">
    <citation type="submission" date="2017-02" db="UniProtKB">
        <authorList>
            <consortium name="WormBaseParasite"/>
        </authorList>
    </citation>
    <scope>IDENTIFICATION</scope>
</reference>
<dbReference type="WBParaSite" id="SPAL_0000898900.1">
    <property type="protein sequence ID" value="SPAL_0000898900.1"/>
    <property type="gene ID" value="SPAL_0000898900"/>
</dbReference>
<evidence type="ECO:0000313" key="5">
    <source>
        <dbReference type="Proteomes" id="UP000046392"/>
    </source>
</evidence>
<dbReference type="CDD" id="cd02846">
    <property type="entry name" value="PAZ_argonaute_like"/>
    <property type="match status" value="1"/>
</dbReference>
<dbReference type="PROSITE" id="PS50821">
    <property type="entry name" value="PAZ"/>
    <property type="match status" value="1"/>
</dbReference>
<dbReference type="InterPro" id="IPR003165">
    <property type="entry name" value="Piwi"/>
</dbReference>
<dbReference type="GO" id="GO:0003723">
    <property type="term" value="F:RNA binding"/>
    <property type="evidence" value="ECO:0007669"/>
    <property type="project" value="InterPro"/>
</dbReference>
<dbReference type="PANTHER" id="PTHR22891">
    <property type="entry name" value="EUKARYOTIC TRANSLATION INITIATION FACTOR 2C"/>
    <property type="match status" value="1"/>
</dbReference>
<sequence length="1174" mass="132741">MGRKKGKTQSGEKKGKGDDQGKSQQKPISPETETISSKSSEVSKQSQPSSSKAADKGQKPTPQAAENIPVESSEISKQGEVSSSGGSKRRRKKAQQTPESIASKSTEVSKQSEQQPSTISSETSELTSPETENVLSKIFEAAKQSQQATSKASNKGKKQILQITKTVPLESSEASKQEQTAPSGTSSKKQRKTQQTAKSGPGRIAEFSKQGEAQPSTISGETEKPTPQSAKSISSKSSAISEQSTITSSTISGKAKKPTPQITKSILGKSSTISEPSATQSSKASSKVQKAPPSKKTEVEKSIVVYKGSPQKLATAELPDYKFYRLRNQDKDKLTVGKDLSILTNVYDFKFSDNLYVDLYSVHFLNSEKKEDEKFKQSKKRDVVMKILYREIQNKSDLNNFIYDDHNLLYVKSGVFKEKKYEYCVDPDARRVMYIRFEKAKHLPIILSNTDNTTFCESNTFLSLMVTQFSKFSFSQNYNKSCTGIGNELYFRPPSAESDSFSLNFMKQIWPSLCFNILLGPRGIPLINVNQNHAVFAKSDLTVIDYYCYINGVDRRKVNLSNVSMNENQRKNLTNILKGLNLTVEYNKLREFTIFKVIDKIPEKTFIDKDGKKMSILQYFNQQYNIKLKCPRLPLLQMNPESANILIPMELVKVSDKPQKLRRKLEGELTAKMIRKCTKSPATLFKEINTNLDVVKKDANDVLKIFGANIGNQIKTVAKVLPHIEVKYPVNVEKREPYDKHLKNFSYGVIIVDRSVFKKKYKETIDKVKHIIKNVTNYGCDFSRNLDPRYEIDYDSRSNLFDILKPKLEAIGKNQRKNHLIIFIVGESSSSYGMIKMYCEHKEFLGCHSQVLRTKTLFKLNHNNKYCRVTLNIAMKLNGKLGGLSKNLYFKESDPILTDFCKKFFNEKDATIYIGADVIHPAPQDTGDNRLPSISAVVGSVDILGFKYAISGRIHTTTVQKGKQAMETLQFFKEQIKERLFSFKNSTGVVPRHIVVFRDGISITQFKIAVDYEVSSIHAACKEINEKYEPTITFVVVQKRHGVRFMNLQNSPNYNVPQNTVVANDIVNPEFLDFYAVPHKGALGTSKPCHVYALYDDWNLTLNEISLLTCWMSNVCTRCPDPIGIPTPCYYADLACTRLKHHYIERKEYLRRNKEKKDVTIDIHPLIEGEQFFV</sequence>
<feature type="compositionally biased region" description="Polar residues" evidence="2">
    <location>
        <begin position="260"/>
        <end position="273"/>
    </location>
</feature>
<dbReference type="InterPro" id="IPR003100">
    <property type="entry name" value="PAZ_dom"/>
</dbReference>
<comment type="similarity">
    <text evidence="1">Belongs to the argonaute family.</text>
</comment>
<dbReference type="STRING" id="174720.A0A0N5BSZ5"/>
<feature type="domain" description="Piwi" evidence="4">
    <location>
        <begin position="849"/>
        <end position="1144"/>
    </location>
</feature>
<dbReference type="InterPro" id="IPR012337">
    <property type="entry name" value="RNaseH-like_sf"/>
</dbReference>
<feature type="compositionally biased region" description="Low complexity" evidence="2">
    <location>
        <begin position="117"/>
        <end position="132"/>
    </location>
</feature>
<dbReference type="InterPro" id="IPR036397">
    <property type="entry name" value="RNaseH_sf"/>
</dbReference>
<organism evidence="5 6">
    <name type="scientific">Strongyloides papillosus</name>
    <name type="common">Intestinal threadworm</name>
    <dbReference type="NCBI Taxonomy" id="174720"/>
    <lineage>
        <taxon>Eukaryota</taxon>
        <taxon>Metazoa</taxon>
        <taxon>Ecdysozoa</taxon>
        <taxon>Nematoda</taxon>
        <taxon>Chromadorea</taxon>
        <taxon>Rhabditida</taxon>
        <taxon>Tylenchina</taxon>
        <taxon>Panagrolaimomorpha</taxon>
        <taxon>Strongyloidoidea</taxon>
        <taxon>Strongyloididae</taxon>
        <taxon>Strongyloides</taxon>
    </lineage>
</organism>
<name>A0A0N5BSZ5_STREA</name>
<feature type="region of interest" description="Disordered" evidence="2">
    <location>
        <begin position="1"/>
        <end position="295"/>
    </location>
</feature>
<dbReference type="AlphaFoldDB" id="A0A0N5BSZ5"/>
<evidence type="ECO:0000259" key="3">
    <source>
        <dbReference type="PROSITE" id="PS50821"/>
    </source>
</evidence>
<protein>
    <submittedName>
        <fullName evidence="6">Piwi domain-containing protein</fullName>
    </submittedName>
</protein>
<accession>A0A0N5BSZ5</accession>
<evidence type="ECO:0000256" key="2">
    <source>
        <dbReference type="SAM" id="MobiDB-lite"/>
    </source>
</evidence>
<feature type="compositionally biased region" description="Polar residues" evidence="2">
    <location>
        <begin position="211"/>
        <end position="228"/>
    </location>
</feature>
<dbReference type="Pfam" id="PF02170">
    <property type="entry name" value="PAZ"/>
    <property type="match status" value="1"/>
</dbReference>
<feature type="compositionally biased region" description="Basic and acidic residues" evidence="2">
    <location>
        <begin position="10"/>
        <end position="21"/>
    </location>
</feature>
<dbReference type="Gene3D" id="3.40.50.2300">
    <property type="match status" value="1"/>
</dbReference>
<feature type="compositionally biased region" description="Polar residues" evidence="2">
    <location>
        <begin position="95"/>
        <end position="116"/>
    </location>
</feature>
<dbReference type="Pfam" id="PF02171">
    <property type="entry name" value="Piwi"/>
    <property type="match status" value="1"/>
</dbReference>
<dbReference type="Proteomes" id="UP000046392">
    <property type="component" value="Unplaced"/>
</dbReference>
<dbReference type="Gene3D" id="3.30.420.10">
    <property type="entry name" value="Ribonuclease H-like superfamily/Ribonuclease H"/>
    <property type="match status" value="1"/>
</dbReference>
<dbReference type="SUPFAM" id="SSF101690">
    <property type="entry name" value="PAZ domain"/>
    <property type="match status" value="1"/>
</dbReference>
<dbReference type="SMART" id="SM00950">
    <property type="entry name" value="Piwi"/>
    <property type="match status" value="1"/>
</dbReference>
<keyword evidence="5" id="KW-1185">Reference proteome</keyword>
<feature type="domain" description="PAZ" evidence="3">
    <location>
        <begin position="542"/>
        <end position="656"/>
    </location>
</feature>
<dbReference type="SUPFAM" id="SSF53098">
    <property type="entry name" value="Ribonuclease H-like"/>
    <property type="match status" value="1"/>
</dbReference>
<evidence type="ECO:0000259" key="4">
    <source>
        <dbReference type="PROSITE" id="PS50822"/>
    </source>
</evidence>
<evidence type="ECO:0000256" key="1">
    <source>
        <dbReference type="RuleBase" id="RU361178"/>
    </source>
</evidence>
<feature type="compositionally biased region" description="Polar residues" evidence="2">
    <location>
        <begin position="172"/>
        <end position="198"/>
    </location>
</feature>
<dbReference type="InterPro" id="IPR036085">
    <property type="entry name" value="PAZ_dom_sf"/>
</dbReference>
<feature type="compositionally biased region" description="Low complexity" evidence="2">
    <location>
        <begin position="141"/>
        <end position="153"/>
    </location>
</feature>
<feature type="compositionally biased region" description="Low complexity" evidence="2">
    <location>
        <begin position="229"/>
        <end position="252"/>
    </location>
</feature>
<feature type="compositionally biased region" description="Low complexity" evidence="2">
    <location>
        <begin position="274"/>
        <end position="294"/>
    </location>
</feature>
<dbReference type="Gene3D" id="2.170.260.10">
    <property type="entry name" value="paz domain"/>
    <property type="match status" value="1"/>
</dbReference>
<dbReference type="SMART" id="SM00949">
    <property type="entry name" value="PAZ"/>
    <property type="match status" value="1"/>
</dbReference>